<dbReference type="InterPro" id="IPR032808">
    <property type="entry name" value="DoxX"/>
</dbReference>
<evidence type="ECO:0000256" key="2">
    <source>
        <dbReference type="ARBA" id="ARBA00022692"/>
    </source>
</evidence>
<keyword evidence="2 5" id="KW-0812">Transmembrane</keyword>
<evidence type="ECO:0000256" key="5">
    <source>
        <dbReference type="SAM" id="Phobius"/>
    </source>
</evidence>
<dbReference type="Proteomes" id="UP000471521">
    <property type="component" value="Unassembled WGS sequence"/>
</dbReference>
<keyword evidence="4 5" id="KW-0472">Membrane</keyword>
<dbReference type="RefSeq" id="WP_159527617.1">
    <property type="nucleotide sequence ID" value="NZ_WUUU01000228.1"/>
</dbReference>
<reference evidence="6 7" key="1">
    <citation type="submission" date="2019-12" db="EMBL/GenBank/DDBJ databases">
        <title>Isolation and characterization of three novel carbon monoxide-oxidizing members of Halobacteria from salione crusts and soils.</title>
        <authorList>
            <person name="Myers M.R."/>
            <person name="King G.M."/>
        </authorList>
    </citation>
    <scope>NUCLEOTIDE SEQUENCE [LARGE SCALE GENOMIC DNA]</scope>
    <source>
        <strain evidence="6 7">PCN9</strain>
    </source>
</reference>
<feature type="transmembrane region" description="Helical" evidence="5">
    <location>
        <begin position="55"/>
        <end position="73"/>
    </location>
</feature>
<keyword evidence="3 5" id="KW-1133">Transmembrane helix</keyword>
<dbReference type="OrthoDB" id="199518at2157"/>
<evidence type="ECO:0000256" key="3">
    <source>
        <dbReference type="ARBA" id="ARBA00022989"/>
    </source>
</evidence>
<name>A0A6B0SKK5_9EURY</name>
<feature type="transmembrane region" description="Helical" evidence="5">
    <location>
        <begin position="132"/>
        <end position="154"/>
    </location>
</feature>
<protein>
    <submittedName>
        <fullName evidence="6">DoxX family membrane protein</fullName>
    </submittedName>
</protein>
<keyword evidence="7" id="KW-1185">Reference proteome</keyword>
<evidence type="ECO:0000256" key="4">
    <source>
        <dbReference type="ARBA" id="ARBA00023136"/>
    </source>
</evidence>
<evidence type="ECO:0000256" key="1">
    <source>
        <dbReference type="ARBA" id="ARBA00004141"/>
    </source>
</evidence>
<dbReference type="GO" id="GO:0016020">
    <property type="term" value="C:membrane"/>
    <property type="evidence" value="ECO:0007669"/>
    <property type="project" value="UniProtKB-SubCell"/>
</dbReference>
<comment type="caution">
    <text evidence="6">The sequence shown here is derived from an EMBL/GenBank/DDBJ whole genome shotgun (WGS) entry which is preliminary data.</text>
</comment>
<organism evidence="6 7">
    <name type="scientific">Halobacterium bonnevillei</name>
    <dbReference type="NCBI Taxonomy" id="2692200"/>
    <lineage>
        <taxon>Archaea</taxon>
        <taxon>Methanobacteriati</taxon>
        <taxon>Methanobacteriota</taxon>
        <taxon>Stenosarchaea group</taxon>
        <taxon>Halobacteria</taxon>
        <taxon>Halobacteriales</taxon>
        <taxon>Halobacteriaceae</taxon>
        <taxon>Halobacterium</taxon>
    </lineage>
</organism>
<feature type="transmembrane region" description="Helical" evidence="5">
    <location>
        <begin position="23"/>
        <end position="43"/>
    </location>
</feature>
<sequence length="177" mass="19111">MGTNVETRLLGRDVSFTVAEPWLAYWLVILRVTVGWWMLHAGLDKFLAWPFDASWFVGGAAAGTTLGPVVTLFSEGAALSFVNIMVPLGQTLIGLGLVLGALTRLASFFGAMLMTFFYFINGETGGWAHGLVTGELLGLLLFAMFATLGAGRVLGVDAYLAEMDLFKDNARLQWLIG</sequence>
<evidence type="ECO:0000313" key="6">
    <source>
        <dbReference type="EMBL" id="MXR22248.1"/>
    </source>
</evidence>
<gene>
    <name evidence="6" type="ORF">GRX66_17235</name>
</gene>
<dbReference type="EMBL" id="WUUU01000228">
    <property type="protein sequence ID" value="MXR22248.1"/>
    <property type="molecule type" value="Genomic_DNA"/>
</dbReference>
<dbReference type="AlphaFoldDB" id="A0A6B0SKK5"/>
<comment type="subcellular location">
    <subcellularLocation>
        <location evidence="1">Membrane</location>
        <topology evidence="1">Multi-pass membrane protein</topology>
    </subcellularLocation>
</comment>
<feature type="transmembrane region" description="Helical" evidence="5">
    <location>
        <begin position="93"/>
        <end position="120"/>
    </location>
</feature>
<evidence type="ECO:0000313" key="7">
    <source>
        <dbReference type="Proteomes" id="UP000471521"/>
    </source>
</evidence>
<accession>A0A6B0SKK5</accession>
<proteinExistence type="predicted"/>
<dbReference type="Pfam" id="PF07681">
    <property type="entry name" value="DoxX"/>
    <property type="match status" value="1"/>
</dbReference>